<dbReference type="Proteomes" id="UP000192903">
    <property type="component" value="Unassembled WGS sequence"/>
</dbReference>
<gene>
    <name evidence="7" type="ORF">SAMN02982989_0723</name>
</gene>
<dbReference type="GO" id="GO:0009279">
    <property type="term" value="C:cell outer membrane"/>
    <property type="evidence" value="ECO:0007669"/>
    <property type="project" value="UniProtKB-SubCell"/>
</dbReference>
<dbReference type="AlphaFoldDB" id="A0A1X7FT24"/>
<dbReference type="EMBL" id="FXAF01000008">
    <property type="protein sequence ID" value="SMF58309.1"/>
    <property type="molecule type" value="Genomic_DNA"/>
</dbReference>
<protein>
    <submittedName>
        <fullName evidence="7">FecR family protein</fullName>
    </submittedName>
</protein>
<evidence type="ECO:0000259" key="6">
    <source>
        <dbReference type="Pfam" id="PF04773"/>
    </source>
</evidence>
<dbReference type="Gene3D" id="2.60.120.1440">
    <property type="match status" value="1"/>
</dbReference>
<keyword evidence="8" id="KW-1185">Reference proteome</keyword>
<name>A0A1X7FT24_9HYPH</name>
<dbReference type="InterPro" id="IPR036942">
    <property type="entry name" value="Beta-barrel_TonB_sf"/>
</dbReference>
<dbReference type="SUPFAM" id="SSF56935">
    <property type="entry name" value="Porins"/>
    <property type="match status" value="1"/>
</dbReference>
<dbReference type="STRING" id="464029.SAMN02982989_0723"/>
<dbReference type="InterPro" id="IPR019734">
    <property type="entry name" value="TPR_rpt"/>
</dbReference>
<dbReference type="InterPro" id="IPR006860">
    <property type="entry name" value="FecR"/>
</dbReference>
<organism evidence="7 8">
    <name type="scientific">Xaviernesmea oryzae</name>
    <dbReference type="NCBI Taxonomy" id="464029"/>
    <lineage>
        <taxon>Bacteria</taxon>
        <taxon>Pseudomonadati</taxon>
        <taxon>Pseudomonadota</taxon>
        <taxon>Alphaproteobacteria</taxon>
        <taxon>Hyphomicrobiales</taxon>
        <taxon>Rhizobiaceae</taxon>
        <taxon>Rhizobium/Agrobacterium group</taxon>
        <taxon>Xaviernesmea</taxon>
    </lineage>
</organism>
<dbReference type="Gene3D" id="1.25.40.10">
    <property type="entry name" value="Tetratricopeptide repeat domain"/>
    <property type="match status" value="2"/>
</dbReference>
<evidence type="ECO:0000256" key="3">
    <source>
        <dbReference type="ARBA" id="ARBA00023237"/>
    </source>
</evidence>
<feature type="signal peptide" evidence="5">
    <location>
        <begin position="1"/>
        <end position="31"/>
    </location>
</feature>
<keyword evidence="4" id="KW-0802">TPR repeat</keyword>
<sequence length="1214" mass="132275">MGGMLGTVDRFCAVAAALAVLAGQVPLPASAEPVPRSGPLAGAVIARKTGEEVRFIDVSDWRFVDLKQDLLTGDVLRTNATGQLAILFSDRTQVRLGRNSSLVVKQITSATSTDTILQLQSGTIWARAERGGPGVQVETPAAAAAIRGTDWTMTINGDQTSITVLEGVVEFSNPKGRLQVAEGEGAVATIGQAPRKVVIVDSDDREQMLFYLAPRGAFNFMPASPLPVADMRRQVDRIVAIPPARRTTEDLMVLAEAQLSLDGREAAQATLRLLAGRPLSGSQHARVEMINAINAAAEKRYAEAARMFAAATPRLDPARRSVAAYGAYYARSLADPNRAEQSPAAVGGPYSALLKAYAAGFLKDIPDAIRVIREAERKYPQDPSLPAYRAQLAILINDRPQVEEAISRSLTLDPNEPTALEARANYRADFKGDLDGALADLQAALKIAPGSTSMWNALGIVQGERGDDRAAEEAFRKSIALDPLDPVSYSNLANRYLNQNRMREAKVLIDRALEVDPTFDLALIDRGRYRMQTGELDQAVDDMLAGTVANPGYSHGQTLLAAAYYEKGDRLPAAQALDNADRLDDNDPAISAFRTAVAIDEYDAEAAMKYARQYLERSRARGGYYASLGASQDAGSTLNNAFRLQGLDTWGQYYGDVVFDPFSGTSYIDQTIRGSVNPFVNSFRYGGDSINNTINNTSFSSLLQGLLFEPHMISGRSRSANLAQRPFLEGAIGGGLTATEADTGWIGTAEIQGFANQPVPMSAFATFSWEKIDDTTRRAIDLGSLFDLYDEQEMLSGTGYLTASPTPDDRFVAYVNHGKNINELSFIIPPLTIPYDVTNTFTTAGVGWSHTVGYRNVVNAALFYTSLDVDVADGLSIPLPFFLTETHTRHRSYVAAVNHTISVDSFDWRYGVEGGVIETSLEQVVSFAGIPFPRVSASDAMDYGRLYVDLLHEITSDLKAEYALHAVLFKSDNIDVTRLEPRAGIAWTPVEGHWLRAGYIRQGTDLSTPTLSPIGLLGIQPNEFGVGVEGYSDTIALRWDAEWNDRLFTAVEYQHQQLHDLSVADIVSQSSYDYDWADVDRVSVTANVALGYGFGLSGTYAYAQSEHNFSSTPGIGEDLPFLPQHSGQIALTWVNPANVKARLAANYIGERQGDASSQVLDDYWTLDASLTWEPFDKRIEFAAAAYNLLDEEFLVSPRVNGWGRVFKGTLKVRF</sequence>
<evidence type="ECO:0000256" key="4">
    <source>
        <dbReference type="PROSITE-ProRule" id="PRU00339"/>
    </source>
</evidence>
<feature type="repeat" description="TPR" evidence="4">
    <location>
        <begin position="486"/>
        <end position="519"/>
    </location>
</feature>
<reference evidence="8" key="1">
    <citation type="submission" date="2017-04" db="EMBL/GenBank/DDBJ databases">
        <authorList>
            <person name="Varghese N."/>
            <person name="Submissions S."/>
        </authorList>
    </citation>
    <scope>NUCLEOTIDE SEQUENCE [LARGE SCALE GENOMIC DNA]</scope>
    <source>
        <strain evidence="8">B4P</strain>
    </source>
</reference>
<dbReference type="Gene3D" id="2.40.170.20">
    <property type="entry name" value="TonB-dependent receptor, beta-barrel domain"/>
    <property type="match status" value="1"/>
</dbReference>
<dbReference type="SUPFAM" id="SSF48452">
    <property type="entry name" value="TPR-like"/>
    <property type="match status" value="2"/>
</dbReference>
<keyword evidence="5" id="KW-0732">Signal</keyword>
<evidence type="ECO:0000313" key="7">
    <source>
        <dbReference type="EMBL" id="SMF58309.1"/>
    </source>
</evidence>
<comment type="subcellular location">
    <subcellularLocation>
        <location evidence="1">Cell outer membrane</location>
    </subcellularLocation>
</comment>
<dbReference type="PROSITE" id="PS50005">
    <property type="entry name" value="TPR"/>
    <property type="match status" value="2"/>
</dbReference>
<evidence type="ECO:0000256" key="1">
    <source>
        <dbReference type="ARBA" id="ARBA00004442"/>
    </source>
</evidence>
<dbReference type="SMART" id="SM00028">
    <property type="entry name" value="TPR"/>
    <property type="match status" value="6"/>
</dbReference>
<evidence type="ECO:0000256" key="5">
    <source>
        <dbReference type="SAM" id="SignalP"/>
    </source>
</evidence>
<keyword evidence="2" id="KW-0472">Membrane</keyword>
<feature type="repeat" description="TPR" evidence="4">
    <location>
        <begin position="452"/>
        <end position="485"/>
    </location>
</feature>
<feature type="chain" id="PRO_5013208266" evidence="5">
    <location>
        <begin position="32"/>
        <end position="1214"/>
    </location>
</feature>
<dbReference type="InterPro" id="IPR011990">
    <property type="entry name" value="TPR-like_helical_dom_sf"/>
</dbReference>
<dbReference type="PANTHER" id="PTHR38731">
    <property type="entry name" value="LIPL45-RELATED LIPOPROTEIN-RELATED"/>
    <property type="match status" value="1"/>
</dbReference>
<keyword evidence="3" id="KW-0998">Cell outer membrane</keyword>
<feature type="domain" description="FecR protein" evidence="6">
    <location>
        <begin position="74"/>
        <end position="170"/>
    </location>
</feature>
<evidence type="ECO:0000256" key="2">
    <source>
        <dbReference type="ARBA" id="ARBA00023136"/>
    </source>
</evidence>
<evidence type="ECO:0000313" key="8">
    <source>
        <dbReference type="Proteomes" id="UP000192903"/>
    </source>
</evidence>
<dbReference type="Pfam" id="PF04773">
    <property type="entry name" value="FecR"/>
    <property type="match status" value="1"/>
</dbReference>
<proteinExistence type="predicted"/>
<accession>A0A1X7FT24</accession>